<proteinExistence type="predicted"/>
<evidence type="ECO:0000313" key="3">
    <source>
        <dbReference type="Proteomes" id="UP000000757"/>
    </source>
</evidence>
<name>A0QRF6_MYCS2</name>
<feature type="region of interest" description="Disordered" evidence="1">
    <location>
        <begin position="1"/>
        <end position="39"/>
    </location>
</feature>
<protein>
    <submittedName>
        <fullName evidence="2">Uncharacterized protein</fullName>
    </submittedName>
</protein>
<reference evidence="2 3" key="1">
    <citation type="submission" date="2006-10" db="EMBL/GenBank/DDBJ databases">
        <authorList>
            <person name="Fleischmann R.D."/>
            <person name="Dodson R.J."/>
            <person name="Haft D.H."/>
            <person name="Merkel J.S."/>
            <person name="Nelson W.C."/>
            <person name="Fraser C.M."/>
        </authorList>
    </citation>
    <scope>NUCLEOTIDE SEQUENCE [LARGE SCALE GENOMIC DNA]</scope>
    <source>
        <strain evidence="3">ATCC 700084 / mc(2)155</strain>
    </source>
</reference>
<accession>A0QRF6</accession>
<gene>
    <name evidence="2" type="ordered locus">MSMEG_1099</name>
</gene>
<organism evidence="2 3">
    <name type="scientific">Mycolicibacterium smegmatis (strain ATCC 700084 / mc(2)155)</name>
    <name type="common">Mycobacterium smegmatis</name>
    <dbReference type="NCBI Taxonomy" id="246196"/>
    <lineage>
        <taxon>Bacteria</taxon>
        <taxon>Bacillati</taxon>
        <taxon>Actinomycetota</taxon>
        <taxon>Actinomycetes</taxon>
        <taxon>Mycobacteriales</taxon>
        <taxon>Mycobacteriaceae</taxon>
        <taxon>Mycolicibacterium</taxon>
    </lineage>
</organism>
<evidence type="ECO:0000256" key="1">
    <source>
        <dbReference type="SAM" id="MobiDB-lite"/>
    </source>
</evidence>
<dbReference type="STRING" id="246196.MSMEG_1099"/>
<dbReference type="KEGG" id="msm:MSMEG_1099"/>
<dbReference type="Proteomes" id="UP000000757">
    <property type="component" value="Chromosome"/>
</dbReference>
<dbReference type="EMBL" id="CP000480">
    <property type="protein sequence ID" value="ABK69717.1"/>
    <property type="molecule type" value="Genomic_DNA"/>
</dbReference>
<sequence>MARRTGGESGRRRAGGRGTLNVCGRLPGGPLNRREAPTRHGWHGSLVTAMTPPGCTTVSCVPVVIGCAHAVAPWVHEVSWTASVNAADTSAPNTAHSAAS</sequence>
<evidence type="ECO:0000313" key="2">
    <source>
        <dbReference type="EMBL" id="ABK69717.1"/>
    </source>
</evidence>
<feature type="compositionally biased region" description="Basic and acidic residues" evidence="1">
    <location>
        <begin position="1"/>
        <end position="11"/>
    </location>
</feature>
<dbReference type="AlphaFoldDB" id="A0QRF6"/>
<keyword evidence="3" id="KW-1185">Reference proteome</keyword>